<dbReference type="Proteomes" id="UP001149009">
    <property type="component" value="Unassembled WGS sequence"/>
</dbReference>
<dbReference type="Pfam" id="PF03466">
    <property type="entry name" value="LysR_substrate"/>
    <property type="match status" value="1"/>
</dbReference>
<dbReference type="AlphaFoldDB" id="A0A9X2X941"/>
<dbReference type="SUPFAM" id="SSF53850">
    <property type="entry name" value="Periplasmic binding protein-like II"/>
    <property type="match status" value="1"/>
</dbReference>
<dbReference type="Gene3D" id="1.10.10.10">
    <property type="entry name" value="Winged helix-like DNA-binding domain superfamily/Winged helix DNA-binding domain"/>
    <property type="match status" value="1"/>
</dbReference>
<dbReference type="SUPFAM" id="SSF46785">
    <property type="entry name" value="Winged helix' DNA-binding domain"/>
    <property type="match status" value="1"/>
</dbReference>
<dbReference type="PANTHER" id="PTHR30126:SF40">
    <property type="entry name" value="HTH-TYPE TRANSCRIPTIONAL REGULATOR GLTR"/>
    <property type="match status" value="1"/>
</dbReference>
<proteinExistence type="inferred from homology"/>
<dbReference type="InterPro" id="IPR000847">
    <property type="entry name" value="LysR_HTH_N"/>
</dbReference>
<dbReference type="Pfam" id="PF00126">
    <property type="entry name" value="HTH_1"/>
    <property type="match status" value="1"/>
</dbReference>
<evidence type="ECO:0000256" key="2">
    <source>
        <dbReference type="ARBA" id="ARBA00023015"/>
    </source>
</evidence>
<dbReference type="EMBL" id="JAODNV010000008">
    <property type="protein sequence ID" value="MCT8990344.1"/>
    <property type="molecule type" value="Genomic_DNA"/>
</dbReference>
<evidence type="ECO:0000313" key="7">
    <source>
        <dbReference type="Proteomes" id="UP001149009"/>
    </source>
</evidence>
<comment type="similarity">
    <text evidence="1">Belongs to the LysR transcriptional regulatory family.</text>
</comment>
<evidence type="ECO:0000259" key="5">
    <source>
        <dbReference type="PROSITE" id="PS50931"/>
    </source>
</evidence>
<gene>
    <name evidence="6" type="ORF">NYR54_08555</name>
</gene>
<name>A0A9X2X941_9HYPH</name>
<evidence type="ECO:0000256" key="1">
    <source>
        <dbReference type="ARBA" id="ARBA00009437"/>
    </source>
</evidence>
<sequence length="303" mass="34173">MRNISIRKMRVFVYAVEEGSFTEGARRSNISQPAAVSIIGEIEETVGEPLFERSGKTRRATLTPRGEEVYQTFIRTLGVYDCALETISANKRQRRVHKILIQSPYVASVSAIWLREMIAQETDAQLSIRSAGWREIAAAIESREDCIALIDGDIRQKNSEYISIGSVELVFVIPETHEFFDMNAEDISWEDVPADTVIYSDICPAALERTYENLRMARNGAAAFTEVNCPAILKNFCQKAGVPAIAPKNILDVFGDEIRLRCLPFAYSKPLIPLGLSISHGNHMRRKIVGRNIEHVFDNRFYI</sequence>
<evidence type="ECO:0000256" key="3">
    <source>
        <dbReference type="ARBA" id="ARBA00023125"/>
    </source>
</evidence>
<evidence type="ECO:0000313" key="6">
    <source>
        <dbReference type="EMBL" id="MCT8990344.1"/>
    </source>
</evidence>
<evidence type="ECO:0000256" key="4">
    <source>
        <dbReference type="ARBA" id="ARBA00023163"/>
    </source>
</evidence>
<dbReference type="GO" id="GO:0000976">
    <property type="term" value="F:transcription cis-regulatory region binding"/>
    <property type="evidence" value="ECO:0007669"/>
    <property type="project" value="TreeGrafter"/>
</dbReference>
<dbReference type="PROSITE" id="PS50931">
    <property type="entry name" value="HTH_LYSR"/>
    <property type="match status" value="1"/>
</dbReference>
<organism evidence="6 7">
    <name type="scientific">Chelativorans petroleitrophicus</name>
    <dbReference type="NCBI Taxonomy" id="2975484"/>
    <lineage>
        <taxon>Bacteria</taxon>
        <taxon>Pseudomonadati</taxon>
        <taxon>Pseudomonadota</taxon>
        <taxon>Alphaproteobacteria</taxon>
        <taxon>Hyphomicrobiales</taxon>
        <taxon>Phyllobacteriaceae</taxon>
        <taxon>Chelativorans</taxon>
    </lineage>
</organism>
<keyword evidence="7" id="KW-1185">Reference proteome</keyword>
<dbReference type="PANTHER" id="PTHR30126">
    <property type="entry name" value="HTH-TYPE TRANSCRIPTIONAL REGULATOR"/>
    <property type="match status" value="1"/>
</dbReference>
<dbReference type="InterPro" id="IPR005119">
    <property type="entry name" value="LysR_subst-bd"/>
</dbReference>
<keyword evidence="3" id="KW-0238">DNA-binding</keyword>
<dbReference type="InterPro" id="IPR036390">
    <property type="entry name" value="WH_DNA-bd_sf"/>
</dbReference>
<dbReference type="GO" id="GO:0003700">
    <property type="term" value="F:DNA-binding transcription factor activity"/>
    <property type="evidence" value="ECO:0007669"/>
    <property type="project" value="InterPro"/>
</dbReference>
<accession>A0A9X2X941</accession>
<feature type="domain" description="HTH lysR-type" evidence="5">
    <location>
        <begin position="4"/>
        <end position="61"/>
    </location>
</feature>
<comment type="caution">
    <text evidence="6">The sequence shown here is derived from an EMBL/GenBank/DDBJ whole genome shotgun (WGS) entry which is preliminary data.</text>
</comment>
<keyword evidence="4" id="KW-0804">Transcription</keyword>
<protein>
    <submittedName>
        <fullName evidence="6">LysR family transcriptional regulator</fullName>
    </submittedName>
</protein>
<reference evidence="6" key="1">
    <citation type="submission" date="2022-08" db="EMBL/GenBank/DDBJ databases">
        <title>Chelativorans sichuanense sp. nov., a paraffin oil-degrading bacterium isolated from a mixture of oil-based drill cuttings and paddy soil.</title>
        <authorList>
            <person name="Yu J."/>
            <person name="Liu H."/>
            <person name="Chen Q."/>
        </authorList>
    </citation>
    <scope>NUCLEOTIDE SEQUENCE</scope>
    <source>
        <strain evidence="6">SCAU 2101</strain>
    </source>
</reference>
<dbReference type="RefSeq" id="WP_261515204.1">
    <property type="nucleotide sequence ID" value="NZ_JAODNV010000008.1"/>
</dbReference>
<dbReference type="InterPro" id="IPR036388">
    <property type="entry name" value="WH-like_DNA-bd_sf"/>
</dbReference>
<keyword evidence="2" id="KW-0805">Transcription regulation</keyword>